<sequence>MSALLFQRACMWPEYNYDAPSLAQPLPGGMGPPIPLKDAVQLAHPNATRVAGWHAMPVRAGVPDIFVVVYQTPTQNGCFMAAPKELPGDEFATSFFSQFDPFLSKFEVKSFDNAVFLTWLAKFGADEYDVTITLMPEASSSGFIAEATQDRP</sequence>
<proteinExistence type="predicted"/>
<dbReference type="Proteomes" id="UP000285295">
    <property type="component" value="Unassembled WGS sequence"/>
</dbReference>
<gene>
    <name evidence="1" type="ORF">D2T31_00500</name>
</gene>
<dbReference type="RefSeq" id="WP_128235287.1">
    <property type="nucleotide sequence ID" value="NZ_SAUX01000001.1"/>
</dbReference>
<dbReference type="EMBL" id="SAUX01000001">
    <property type="protein sequence ID" value="RWR32497.1"/>
    <property type="molecule type" value="Genomic_DNA"/>
</dbReference>
<protein>
    <submittedName>
        <fullName evidence="1">Uncharacterized protein</fullName>
    </submittedName>
</protein>
<evidence type="ECO:0000313" key="1">
    <source>
        <dbReference type="EMBL" id="RWR32497.1"/>
    </source>
</evidence>
<evidence type="ECO:0000313" key="2">
    <source>
        <dbReference type="Proteomes" id="UP000285295"/>
    </source>
</evidence>
<reference evidence="1 2" key="2">
    <citation type="submission" date="2019-01" db="EMBL/GenBank/DDBJ databases">
        <authorList>
            <person name="Li Y."/>
        </authorList>
    </citation>
    <scope>NUCLEOTIDE SEQUENCE [LARGE SCALE GENOMIC DNA]</scope>
    <source>
        <strain evidence="1 2">D19-10-3-21</strain>
    </source>
</reference>
<reference evidence="1 2" key="1">
    <citation type="submission" date="2019-01" db="EMBL/GenBank/DDBJ databases">
        <title>Sinorhodobacter populi sp. nov. isolated from the symptomatic bark tissue of Populus euramericana canker.</title>
        <authorList>
            <person name="Xu G."/>
        </authorList>
    </citation>
    <scope>NUCLEOTIDE SEQUENCE [LARGE SCALE GENOMIC DNA]</scope>
    <source>
        <strain evidence="1 2">D19-10-3-21</strain>
    </source>
</reference>
<dbReference type="AlphaFoldDB" id="A0A443KIA9"/>
<organism evidence="1 2">
    <name type="scientific">Paenirhodobacter populi</name>
    <dbReference type="NCBI Taxonomy" id="2306993"/>
    <lineage>
        <taxon>Bacteria</taxon>
        <taxon>Pseudomonadati</taxon>
        <taxon>Pseudomonadota</taxon>
        <taxon>Alphaproteobacteria</taxon>
        <taxon>Rhodobacterales</taxon>
        <taxon>Rhodobacter group</taxon>
        <taxon>Paenirhodobacter</taxon>
    </lineage>
</organism>
<accession>A0A443KIA9</accession>
<comment type="caution">
    <text evidence="1">The sequence shown here is derived from an EMBL/GenBank/DDBJ whole genome shotgun (WGS) entry which is preliminary data.</text>
</comment>
<name>A0A443KIA9_9RHOB</name>